<gene>
    <name evidence="1" type="ORF">A3I42_02080</name>
</gene>
<reference evidence="1 2" key="1">
    <citation type="journal article" date="2016" name="Nat. Commun.">
        <title>Thousands of microbial genomes shed light on interconnected biogeochemical processes in an aquifer system.</title>
        <authorList>
            <person name="Anantharaman K."/>
            <person name="Brown C.T."/>
            <person name="Hug L.A."/>
            <person name="Sharon I."/>
            <person name="Castelle C.J."/>
            <person name="Probst A.J."/>
            <person name="Thomas B.C."/>
            <person name="Singh A."/>
            <person name="Wilkins M.J."/>
            <person name="Karaoz U."/>
            <person name="Brodie E.L."/>
            <person name="Williams K.H."/>
            <person name="Hubbard S.S."/>
            <person name="Banfield J.F."/>
        </authorList>
    </citation>
    <scope>NUCLEOTIDE SEQUENCE [LARGE SCALE GENOMIC DNA]</scope>
</reference>
<dbReference type="EMBL" id="MGER01000056">
    <property type="protein sequence ID" value="OGL87804.1"/>
    <property type="molecule type" value="Genomic_DNA"/>
</dbReference>
<dbReference type="AlphaFoldDB" id="A0A1F7VCT7"/>
<dbReference type="Proteomes" id="UP000178264">
    <property type="component" value="Unassembled WGS sequence"/>
</dbReference>
<accession>A0A1F7VCT7</accession>
<sequence length="100" mass="11310">MSLDRHYHKGLQLISHCPLCQSHYPPRETTVLDARDDAHLIYLHCNTCGSSIVALVALDERGVFSQGLLTDLSREEVMRFHKGAEVNPDDVIEMHKVLTN</sequence>
<name>A0A1F7VCT7_9BACT</name>
<comment type="caution">
    <text evidence="1">The sequence shown here is derived from an EMBL/GenBank/DDBJ whole genome shotgun (WGS) entry which is preliminary data.</text>
</comment>
<proteinExistence type="predicted"/>
<evidence type="ECO:0000313" key="2">
    <source>
        <dbReference type="Proteomes" id="UP000178264"/>
    </source>
</evidence>
<protein>
    <submittedName>
        <fullName evidence="1">Uncharacterized protein</fullName>
    </submittedName>
</protein>
<organism evidence="1 2">
    <name type="scientific">Candidatus Uhrbacteria bacterium RIFCSPLOWO2_02_FULL_49_11</name>
    <dbReference type="NCBI Taxonomy" id="1802409"/>
    <lineage>
        <taxon>Bacteria</taxon>
        <taxon>Candidatus Uhriibacteriota</taxon>
    </lineage>
</organism>
<evidence type="ECO:0000313" key="1">
    <source>
        <dbReference type="EMBL" id="OGL87804.1"/>
    </source>
</evidence>